<dbReference type="EMBL" id="BA000048">
    <property type="protein sequence ID" value="BAJ51435.1"/>
    <property type="molecule type" value="Genomic_DNA"/>
</dbReference>
<keyword evidence="5" id="KW-0547">Nucleotide-binding</keyword>
<evidence type="ECO:0000256" key="5">
    <source>
        <dbReference type="ARBA" id="ARBA00022741"/>
    </source>
</evidence>
<proteinExistence type="inferred from homology"/>
<dbReference type="InterPro" id="IPR017871">
    <property type="entry name" value="ABC_transporter-like_CS"/>
</dbReference>
<sequence length="282" mass="31265">MTIIQVSDLSFTYAGSSKPSLKNVSFSVERGEFVLVVGPSGGGKSTLLRCLNGLVPQFYEGEYSGKVVVDGLEPDKTPTHKMSQVIGMVFQNPQNQLFALSVEADIAFPLENLGLPREEIIQRVEETMGLLNIAHLRDRSPFELSGGQQQRVAIASVLAMKPKILAMDEPTSFLDPLTAAQLLSLIDDVRKRLQLTVLLVEHRVEMAAAKADRIMVISDGRVVFDGPPRDFFELYESHLYGVSAPKVTSVSKKLKTHLEKWNRVCLSAEEFEAEVRRLVSHI</sequence>
<evidence type="ECO:0000313" key="11">
    <source>
        <dbReference type="EMBL" id="BAJ48762.1"/>
    </source>
</evidence>
<dbReference type="InterPro" id="IPR003439">
    <property type="entry name" value="ABC_transporter-like_ATP-bd"/>
</dbReference>
<dbReference type="InterPro" id="IPR050095">
    <property type="entry name" value="ECF_ABC_transporter_ATP-bd"/>
</dbReference>
<dbReference type="PROSITE" id="PS00211">
    <property type="entry name" value="ABC_TRANSPORTER_1"/>
    <property type="match status" value="1"/>
</dbReference>
<evidence type="ECO:0000256" key="7">
    <source>
        <dbReference type="ARBA" id="ARBA00022967"/>
    </source>
</evidence>
<comment type="function">
    <text evidence="9">Probably part of an ABC transporter complex. Responsible for energy coupling to the transport system.</text>
</comment>
<comment type="similarity">
    <text evidence="2">Belongs to the ABC transporter superfamily.</text>
</comment>
<keyword evidence="6 11" id="KW-0067">ATP-binding</keyword>
<evidence type="ECO:0000256" key="3">
    <source>
        <dbReference type="ARBA" id="ARBA00022448"/>
    </source>
</evidence>
<dbReference type="Gene3D" id="3.40.50.300">
    <property type="entry name" value="P-loop containing nucleotide triphosphate hydrolases"/>
    <property type="match status" value="1"/>
</dbReference>
<dbReference type="SUPFAM" id="SSF52540">
    <property type="entry name" value="P-loop containing nucleoside triphosphate hydrolases"/>
    <property type="match status" value="1"/>
</dbReference>
<dbReference type="GO" id="GO:0043190">
    <property type="term" value="C:ATP-binding cassette (ABC) transporter complex"/>
    <property type="evidence" value="ECO:0007669"/>
    <property type="project" value="TreeGrafter"/>
</dbReference>
<dbReference type="KEGG" id="csu:CSUB_C1584"/>
<keyword evidence="8" id="KW-0472">Membrane</keyword>
<feature type="domain" description="ABC transporter" evidence="10">
    <location>
        <begin position="4"/>
        <end position="244"/>
    </location>
</feature>
<evidence type="ECO:0000256" key="1">
    <source>
        <dbReference type="ARBA" id="ARBA00004202"/>
    </source>
</evidence>
<evidence type="ECO:0000313" key="13">
    <source>
        <dbReference type="EMBL" id="BAJ51435.1"/>
    </source>
</evidence>
<dbReference type="STRING" id="311458.CSUB_C1584"/>
<dbReference type="EMBL" id="AP011873">
    <property type="protein sequence ID" value="BAJ48779.1"/>
    <property type="molecule type" value="Genomic_DNA"/>
</dbReference>
<dbReference type="GO" id="GO:0005524">
    <property type="term" value="F:ATP binding"/>
    <property type="evidence" value="ECO:0007669"/>
    <property type="project" value="UniProtKB-KW"/>
</dbReference>
<dbReference type="Proteomes" id="UP000008120">
    <property type="component" value="Chromosome"/>
</dbReference>
<keyword evidence="4" id="KW-1003">Cell membrane</keyword>
<evidence type="ECO:0000313" key="14">
    <source>
        <dbReference type="Proteomes" id="UP000008120"/>
    </source>
</evidence>
<accession>E6N8Z3</accession>
<comment type="subcellular location">
    <subcellularLocation>
        <location evidence="1">Cell membrane</location>
        <topology evidence="1">Peripheral membrane protein</topology>
    </subcellularLocation>
</comment>
<dbReference type="AlphaFoldDB" id="E6N8Z3"/>
<reference evidence="11 14" key="2">
    <citation type="journal article" date="2011" name="Nucleic Acids Res.">
        <title>Insights into the evolution of Archaea and eukaryotic protein modifier systems revealed by the genome of a novel archaeal group.</title>
        <authorList>
            <person name="Nunoura T."/>
            <person name="Takaki Y."/>
            <person name="Kakuta J."/>
            <person name="Nishi S."/>
            <person name="Sugahara J."/>
            <person name="Kazama H."/>
            <person name="Chee G."/>
            <person name="Hattori M."/>
            <person name="Kanai A."/>
            <person name="Atomi H."/>
            <person name="Takai K."/>
            <person name="Takami H."/>
        </authorList>
    </citation>
    <scope>NUCLEOTIDE SEQUENCE [LARGE SCALE GENOMIC DNA]</scope>
</reference>
<keyword evidence="3" id="KW-0813">Transport</keyword>
<evidence type="ECO:0000256" key="2">
    <source>
        <dbReference type="ARBA" id="ARBA00005417"/>
    </source>
</evidence>
<evidence type="ECO:0000259" key="10">
    <source>
        <dbReference type="PROSITE" id="PS50893"/>
    </source>
</evidence>
<protein>
    <submittedName>
        <fullName evidence="11">Cobalt/nickel ABC transporter ATP-binding protein</fullName>
    </submittedName>
</protein>
<dbReference type="EMBL" id="AP011872">
    <property type="protein sequence ID" value="BAJ48762.1"/>
    <property type="molecule type" value="Genomic_DNA"/>
</dbReference>
<dbReference type="Pfam" id="PF00005">
    <property type="entry name" value="ABC_tran"/>
    <property type="match status" value="1"/>
</dbReference>
<dbReference type="PANTHER" id="PTHR43553:SF27">
    <property type="entry name" value="ENERGY-COUPLING FACTOR TRANSPORTER ATP-BINDING PROTEIN ECFA2"/>
    <property type="match status" value="1"/>
</dbReference>
<evidence type="ECO:0000256" key="9">
    <source>
        <dbReference type="ARBA" id="ARBA00025157"/>
    </source>
</evidence>
<dbReference type="SMART" id="SM00382">
    <property type="entry name" value="AAA"/>
    <property type="match status" value="1"/>
</dbReference>
<evidence type="ECO:0000256" key="8">
    <source>
        <dbReference type="ARBA" id="ARBA00023136"/>
    </source>
</evidence>
<dbReference type="FunFam" id="3.40.50.300:FF:000224">
    <property type="entry name" value="Energy-coupling factor transporter ATP-binding protein EcfA"/>
    <property type="match status" value="1"/>
</dbReference>
<reference evidence="11 14" key="1">
    <citation type="journal article" date="2005" name="Environ. Microbiol.">
        <title>Genetic and functional properties of uncultivated thermophilic crenarchaeotes from a subsurface gold mine as revealed by analysis of genome fragments.</title>
        <authorList>
            <person name="Nunoura T."/>
            <person name="Hirayama H."/>
            <person name="Takami H."/>
            <person name="Oida H."/>
            <person name="Nishi S."/>
            <person name="Shimamura S."/>
            <person name="Suzuki Y."/>
            <person name="Inagaki F."/>
            <person name="Takai K."/>
            <person name="Nealson K.H."/>
            <person name="Horikoshi K."/>
        </authorList>
    </citation>
    <scope>NUCLEOTIDE SEQUENCE [LARGE SCALE GENOMIC DNA]</scope>
</reference>
<dbReference type="BioCyc" id="CCAL311458:G131R-1609-MONOMER"/>
<name>E6N8Z3_CALS0</name>
<dbReference type="GO" id="GO:0042626">
    <property type="term" value="F:ATPase-coupled transmembrane transporter activity"/>
    <property type="evidence" value="ECO:0007669"/>
    <property type="project" value="TreeGrafter"/>
</dbReference>
<dbReference type="CDD" id="cd03225">
    <property type="entry name" value="ABC_cobalt_CbiO_domain1"/>
    <property type="match status" value="1"/>
</dbReference>
<dbReference type="InterPro" id="IPR027417">
    <property type="entry name" value="P-loop_NTPase"/>
</dbReference>
<dbReference type="InterPro" id="IPR003593">
    <property type="entry name" value="AAA+_ATPase"/>
</dbReference>
<evidence type="ECO:0000256" key="6">
    <source>
        <dbReference type="ARBA" id="ARBA00022840"/>
    </source>
</evidence>
<dbReference type="InterPro" id="IPR015856">
    <property type="entry name" value="ABC_transpr_CbiO/EcfA_su"/>
</dbReference>
<keyword evidence="7" id="KW-1278">Translocase</keyword>
<evidence type="ECO:0000313" key="12">
    <source>
        <dbReference type="EMBL" id="BAJ48779.1"/>
    </source>
</evidence>
<dbReference type="GO" id="GO:0016887">
    <property type="term" value="F:ATP hydrolysis activity"/>
    <property type="evidence" value="ECO:0007669"/>
    <property type="project" value="InterPro"/>
</dbReference>
<dbReference type="PROSITE" id="PS50893">
    <property type="entry name" value="ABC_TRANSPORTER_2"/>
    <property type="match status" value="1"/>
</dbReference>
<organism evidence="11 14">
    <name type="scientific">Caldiarchaeum subterraneum</name>
    <dbReference type="NCBI Taxonomy" id="311458"/>
    <lineage>
        <taxon>Archaea</taxon>
        <taxon>Nitrososphaerota</taxon>
        <taxon>Candidatus Caldarchaeales</taxon>
        <taxon>Candidatus Caldarchaeaceae</taxon>
        <taxon>Candidatus Caldarchaeum</taxon>
    </lineage>
</organism>
<evidence type="ECO:0000256" key="4">
    <source>
        <dbReference type="ARBA" id="ARBA00022475"/>
    </source>
</evidence>
<dbReference type="PANTHER" id="PTHR43553">
    <property type="entry name" value="HEAVY METAL TRANSPORTER"/>
    <property type="match status" value="1"/>
</dbReference>
<gene>
    <name evidence="13" type="ORF">CSUB_C1584</name>
    <name evidence="11" type="ORF">HGMM_F05B08C44</name>
    <name evidence="12" type="ORF">HGMM_F21E09C12</name>
</gene>